<evidence type="ECO:0000313" key="2">
    <source>
        <dbReference type="EMBL" id="BCO37574.1"/>
    </source>
</evidence>
<evidence type="ECO:0000256" key="1">
    <source>
        <dbReference type="SAM" id="MobiDB-lite"/>
    </source>
</evidence>
<dbReference type="OrthoDB" id="5242272at2"/>
<name>A0A2G8BIX7_9MYCO</name>
<protein>
    <submittedName>
        <fullName evidence="2">Uncharacterized protein</fullName>
    </submittedName>
</protein>
<dbReference type="AlphaFoldDB" id="A0A2G8BIX7"/>
<dbReference type="Proteomes" id="UP000595446">
    <property type="component" value="Chromosome"/>
</dbReference>
<evidence type="ECO:0000313" key="3">
    <source>
        <dbReference type="Proteomes" id="UP000595446"/>
    </source>
</evidence>
<proteinExistence type="predicted"/>
<dbReference type="STRING" id="110505.ACT16_04545"/>
<accession>A0A2G8BIX7</accession>
<feature type="compositionally biased region" description="Basic residues" evidence="1">
    <location>
        <begin position="477"/>
        <end position="489"/>
    </location>
</feature>
<keyword evidence="3" id="KW-1185">Reference proteome</keyword>
<dbReference type="Pfam" id="PF02720">
    <property type="entry name" value="DUF222"/>
    <property type="match status" value="1"/>
</dbReference>
<dbReference type="EMBL" id="AP024237">
    <property type="protein sequence ID" value="BCO37574.1"/>
    <property type="molecule type" value="Genomic_DNA"/>
</dbReference>
<organism evidence="2 3">
    <name type="scientific">Mycobacterium heckeshornense</name>
    <dbReference type="NCBI Taxonomy" id="110505"/>
    <lineage>
        <taxon>Bacteria</taxon>
        <taxon>Bacillati</taxon>
        <taxon>Actinomycetota</taxon>
        <taxon>Actinomycetes</taxon>
        <taxon>Mycobacteriales</taxon>
        <taxon>Mycobacteriaceae</taxon>
        <taxon>Mycobacterium</taxon>
    </lineage>
</organism>
<dbReference type="InterPro" id="IPR003870">
    <property type="entry name" value="DUF222"/>
</dbReference>
<feature type="compositionally biased region" description="Basic and acidic residues" evidence="1">
    <location>
        <begin position="464"/>
        <end position="476"/>
    </location>
</feature>
<reference evidence="2 3" key="1">
    <citation type="submission" date="2020-12" db="EMBL/GenBank/DDBJ databases">
        <title>Complete genome sequence of Mycobacterium heckeshornense JCM 15655T, closely related to a pathogenic non-tuberculous mycobacterial species Mycobacterium xenopi.</title>
        <authorList>
            <person name="Yoshida M."/>
            <person name="Fukano H."/>
            <person name="Asakura T."/>
            <person name="Suzuki M."/>
            <person name="Hoshino Y."/>
        </authorList>
    </citation>
    <scope>NUCLEOTIDE SEQUENCE [LARGE SCALE GENOMIC DNA]</scope>
    <source>
        <strain evidence="2 3">JCM 15655</strain>
    </source>
</reference>
<dbReference type="CDD" id="cd00085">
    <property type="entry name" value="HNHc"/>
    <property type="match status" value="1"/>
</dbReference>
<dbReference type="RefSeq" id="WP_048890257.1">
    <property type="nucleotide sequence ID" value="NZ_AP024237.1"/>
</dbReference>
<dbReference type="SMART" id="SM00507">
    <property type="entry name" value="HNHc"/>
    <property type="match status" value="1"/>
</dbReference>
<gene>
    <name evidence="2" type="ORF">MHEC_40070</name>
</gene>
<dbReference type="Gene3D" id="1.10.30.50">
    <property type="match status" value="1"/>
</dbReference>
<feature type="region of interest" description="Disordered" evidence="1">
    <location>
        <begin position="458"/>
        <end position="508"/>
    </location>
</feature>
<dbReference type="InterPro" id="IPR003615">
    <property type="entry name" value="HNH_nuc"/>
</dbReference>
<sequence length="508" mass="55756">MFDDARGMVPSPEEIARLEEMWERHHPSTTAESTVLVDRVCAASRAENRAAAAQLAAIGELFGYRLSRCSETEEWAIDTEEAVAAEVAAALRISRALASSRLRYARAMRERLPKTAEVFRAGDIGLRLFQTLVYRTELITDPDVLAAVDARLAQAVPRWPSLTQGRLAAMIDKIVVRADADAVRRRKQHQDDREVWIGDLAEGGISEIHGSLFTTDAHALDKRLDALAATVCAHDPRTRAQRRADALGALAVGADRLGCRCRRPDCAPDAGQAGPSVVVHVIAEQATIDGTASEPGSLVGADGLLPPELVEELAQSATLIPLVHPGDAPPERGCVPSKALADFVRCRDVTCRWPGCERPAFDCDIDHAIPYAQGGPTHASNLKCYCRTHHLVKTFWGWREKQLVDGTLILTAPTGHTYVTTPGSALLFPGLCRPTGELAAPPADPPVDYCSERTAMMPKRRRTRAQDRAHRIATERRHNRQARRARHEKRLSYFNLPPPRADDEPPPF</sequence>